<organism evidence="1 2">
    <name type="scientific">Bradyrhizobium valentinum</name>
    <dbReference type="NCBI Taxonomy" id="1518501"/>
    <lineage>
        <taxon>Bacteria</taxon>
        <taxon>Pseudomonadati</taxon>
        <taxon>Pseudomonadota</taxon>
        <taxon>Alphaproteobacteria</taxon>
        <taxon>Hyphomicrobiales</taxon>
        <taxon>Nitrobacteraceae</taxon>
        <taxon>Bradyrhizobium</taxon>
    </lineage>
</organism>
<dbReference type="AlphaFoldDB" id="A0A0R3LA09"/>
<dbReference type="RefSeq" id="WP_057852075.1">
    <property type="nucleotide sequence ID" value="NZ_LLXX01000122.1"/>
</dbReference>
<gene>
    <name evidence="1" type="ORF">CP49_18685</name>
</gene>
<protein>
    <recommendedName>
        <fullName evidence="3">DUF4258 domain-containing protein</fullName>
    </recommendedName>
</protein>
<evidence type="ECO:0000313" key="1">
    <source>
        <dbReference type="EMBL" id="KRR04730.1"/>
    </source>
</evidence>
<evidence type="ECO:0008006" key="3">
    <source>
        <dbReference type="Google" id="ProtNLM"/>
    </source>
</evidence>
<keyword evidence="2" id="KW-1185">Reference proteome</keyword>
<dbReference type="Proteomes" id="UP000051913">
    <property type="component" value="Unassembled WGS sequence"/>
</dbReference>
<dbReference type="OrthoDB" id="9882187at2"/>
<name>A0A0R3LA09_9BRAD</name>
<accession>A0A0R3LA09</accession>
<proteinExistence type="predicted"/>
<dbReference type="EMBL" id="LLXX01000122">
    <property type="protein sequence ID" value="KRR04730.1"/>
    <property type="molecule type" value="Genomic_DNA"/>
</dbReference>
<comment type="caution">
    <text evidence="1">The sequence shown here is derived from an EMBL/GenBank/DDBJ whole genome shotgun (WGS) entry which is preliminary data.</text>
</comment>
<sequence length="97" mass="11019">MAFENEAGRLRRIARRGTIFFTNHAEIERKKDGIEKLDVINVLGRCTVSLVEVNKENGEEEWRAEGTDNDGRKITAVVVAYEDVAEVKIVTTWANKK</sequence>
<evidence type="ECO:0000313" key="2">
    <source>
        <dbReference type="Proteomes" id="UP000051913"/>
    </source>
</evidence>
<reference evidence="1 2" key="1">
    <citation type="submission" date="2014-03" db="EMBL/GenBank/DDBJ databases">
        <title>Bradyrhizobium valentinum sp. nov., isolated from effective nodules of Lupinus mariae-josephae, a lupine endemic of basic-lime soils in Eastern Spain.</title>
        <authorList>
            <person name="Duran D."/>
            <person name="Rey L."/>
            <person name="Navarro A."/>
            <person name="Busquets A."/>
            <person name="Imperial J."/>
            <person name="Ruiz-Argueso T."/>
        </authorList>
    </citation>
    <scope>NUCLEOTIDE SEQUENCE [LARGE SCALE GENOMIC DNA]</scope>
    <source>
        <strain evidence="1 2">LmjM3</strain>
    </source>
</reference>